<evidence type="ECO:0000313" key="3">
    <source>
        <dbReference type="EMBL" id="KRX09628.1"/>
    </source>
</evidence>
<evidence type="ECO:0000256" key="1">
    <source>
        <dbReference type="PROSITE-ProRule" id="PRU00339"/>
    </source>
</evidence>
<dbReference type="GO" id="GO:0034464">
    <property type="term" value="C:BBSome"/>
    <property type="evidence" value="ECO:0007669"/>
    <property type="project" value="InterPro"/>
</dbReference>
<evidence type="ECO:0000313" key="4">
    <source>
        <dbReference type="Proteomes" id="UP000054937"/>
    </source>
</evidence>
<keyword evidence="4" id="KW-1185">Reference proteome</keyword>
<dbReference type="GO" id="GO:1905515">
    <property type="term" value="P:non-motile cilium assembly"/>
    <property type="evidence" value="ECO:0007669"/>
    <property type="project" value="InterPro"/>
</dbReference>
<dbReference type="InterPro" id="IPR028796">
    <property type="entry name" value="BBS8"/>
</dbReference>
<dbReference type="Pfam" id="PF13181">
    <property type="entry name" value="TPR_8"/>
    <property type="match status" value="3"/>
</dbReference>
<dbReference type="PANTHER" id="PTHR44177">
    <property type="entry name" value="TETRATRICOPEPTIDE REPEAT PROTEIN 8"/>
    <property type="match status" value="1"/>
</dbReference>
<dbReference type="PROSITE" id="PS50005">
    <property type="entry name" value="TPR"/>
    <property type="match status" value="2"/>
</dbReference>
<dbReference type="SUPFAM" id="SSF48452">
    <property type="entry name" value="TPR-like"/>
    <property type="match status" value="1"/>
</dbReference>
<proteinExistence type="predicted"/>
<feature type="region of interest" description="Disordered" evidence="2">
    <location>
        <begin position="82"/>
        <end position="142"/>
    </location>
</feature>
<reference evidence="3 4" key="1">
    <citation type="journal article" date="2015" name="Sci. Rep.">
        <title>Genome of the facultative scuticociliatosis pathogen Pseudocohnilembus persalinus provides insight into its virulence through horizontal gene transfer.</title>
        <authorList>
            <person name="Xiong J."/>
            <person name="Wang G."/>
            <person name="Cheng J."/>
            <person name="Tian M."/>
            <person name="Pan X."/>
            <person name="Warren A."/>
            <person name="Jiang C."/>
            <person name="Yuan D."/>
            <person name="Miao W."/>
        </authorList>
    </citation>
    <scope>NUCLEOTIDE SEQUENCE [LARGE SCALE GENOMIC DNA]</scope>
    <source>
        <strain evidence="3">36N120E</strain>
    </source>
</reference>
<dbReference type="Gene3D" id="1.25.40.10">
    <property type="entry name" value="Tetratricopeptide repeat domain"/>
    <property type="match status" value="3"/>
</dbReference>
<gene>
    <name evidence="3" type="ORF">PPERSA_09298</name>
</gene>
<organism evidence="3 4">
    <name type="scientific">Pseudocohnilembus persalinus</name>
    <name type="common">Ciliate</name>
    <dbReference type="NCBI Taxonomy" id="266149"/>
    <lineage>
        <taxon>Eukaryota</taxon>
        <taxon>Sar</taxon>
        <taxon>Alveolata</taxon>
        <taxon>Ciliophora</taxon>
        <taxon>Intramacronucleata</taxon>
        <taxon>Oligohymenophorea</taxon>
        <taxon>Scuticociliatia</taxon>
        <taxon>Philasterida</taxon>
        <taxon>Pseudocohnilembidae</taxon>
        <taxon>Pseudocohnilembus</taxon>
    </lineage>
</organism>
<dbReference type="AlphaFoldDB" id="A0A0V0R577"/>
<dbReference type="OMA" id="QMGVNSA"/>
<dbReference type="GO" id="GO:0097730">
    <property type="term" value="C:non-motile cilium"/>
    <property type="evidence" value="ECO:0007669"/>
    <property type="project" value="TreeGrafter"/>
</dbReference>
<feature type="repeat" description="TPR" evidence="1">
    <location>
        <begin position="383"/>
        <end position="416"/>
    </location>
</feature>
<keyword evidence="1" id="KW-0802">TPR repeat</keyword>
<protein>
    <submittedName>
        <fullName evidence="3">Uncharacterized protein</fullName>
    </submittedName>
</protein>
<dbReference type="Proteomes" id="UP000054937">
    <property type="component" value="Unassembled WGS sequence"/>
</dbReference>
<name>A0A0V0R577_PSEPJ</name>
<dbReference type="Pfam" id="PF13174">
    <property type="entry name" value="TPR_6"/>
    <property type="match status" value="1"/>
</dbReference>
<dbReference type="CDD" id="cd21341">
    <property type="entry name" value="TTC8_N"/>
    <property type="match status" value="1"/>
</dbReference>
<dbReference type="OrthoDB" id="421121at2759"/>
<feature type="repeat" description="TPR" evidence="1">
    <location>
        <begin position="244"/>
        <end position="277"/>
    </location>
</feature>
<dbReference type="PANTHER" id="PTHR44177:SF1">
    <property type="entry name" value="TETRATRICOPEPTIDE REPEAT PROTEIN 8"/>
    <property type="match status" value="1"/>
</dbReference>
<dbReference type="EMBL" id="LDAU01000045">
    <property type="protein sequence ID" value="KRX09628.1"/>
    <property type="molecule type" value="Genomic_DNA"/>
</dbReference>
<dbReference type="SMART" id="SM00028">
    <property type="entry name" value="TPR"/>
    <property type="match status" value="6"/>
</dbReference>
<dbReference type="InParanoid" id="A0A0V0R577"/>
<comment type="caution">
    <text evidence="3">The sequence shown here is derived from an EMBL/GenBank/DDBJ whole genome shotgun (WGS) entry which is preliminary data.</text>
</comment>
<dbReference type="InterPro" id="IPR019734">
    <property type="entry name" value="TPR_rpt"/>
</dbReference>
<dbReference type="GO" id="GO:0036064">
    <property type="term" value="C:ciliary basal body"/>
    <property type="evidence" value="ECO:0007669"/>
    <property type="project" value="TreeGrafter"/>
</dbReference>
<dbReference type="InterPro" id="IPR011990">
    <property type="entry name" value="TPR-like_helical_dom_sf"/>
</dbReference>
<feature type="compositionally biased region" description="Polar residues" evidence="2">
    <location>
        <begin position="110"/>
        <end position="123"/>
    </location>
</feature>
<feature type="compositionally biased region" description="Polar residues" evidence="2">
    <location>
        <begin position="82"/>
        <end position="100"/>
    </location>
</feature>
<evidence type="ECO:0000256" key="2">
    <source>
        <dbReference type="SAM" id="MobiDB-lite"/>
    </source>
</evidence>
<accession>A0A0V0R577</accession>
<sequence length="502" mass="57960">MDDFIIAMSRYKRRKYDQTIELCEQMLNNNPRDEAAWLLKCNSMIRKQYLDDLEVDEEGLGDMLMDENQISSIQRPGTSLQRINTGAGNLNPIQRPTSKSGRPITGFSRPGNNRPTTSQQGRLDTSMRGNARLGTSRPITSGGRHMRLGTASLAGNIQGFLQTDKLNMRNIAKKKSIAKAICNYLLYIENNPKKALELAAEATQLSDYQDWWWKERLGRCYYQLGMFREAESQFNSSIRNENIIKTQLELSRTYVRLNVPQKAIEIFQKALENHPHEIAFIIGIARIYDIMNQSQKAVDYYKQVLEFESSNMESVASIAAYHFYIDQPEVSMKFYQRLLQLGVNTSEIWNNLALCLFYDGQYDLFYPCFERALMLAQDEISKAEIWYNISHIYINLGDLGMAYKCLKVVLSYDPTHAEAYNNLGILEIRKNGSIERGKYELAQSRKEGEFLIEPHYNSALWAYNSSEFQQAYDFVKKALEIYPDHADSKKLLKNIENKLKVI</sequence>